<evidence type="ECO:0000313" key="3">
    <source>
        <dbReference type="Proteomes" id="UP000639772"/>
    </source>
</evidence>
<dbReference type="Proteomes" id="UP000639772">
    <property type="component" value="Chromosome 10"/>
</dbReference>
<evidence type="ECO:0000256" key="1">
    <source>
        <dbReference type="SAM" id="MobiDB-lite"/>
    </source>
</evidence>
<organism evidence="2 3">
    <name type="scientific">Vanilla planifolia</name>
    <name type="common">Vanilla</name>
    <dbReference type="NCBI Taxonomy" id="51239"/>
    <lineage>
        <taxon>Eukaryota</taxon>
        <taxon>Viridiplantae</taxon>
        <taxon>Streptophyta</taxon>
        <taxon>Embryophyta</taxon>
        <taxon>Tracheophyta</taxon>
        <taxon>Spermatophyta</taxon>
        <taxon>Magnoliopsida</taxon>
        <taxon>Liliopsida</taxon>
        <taxon>Asparagales</taxon>
        <taxon>Orchidaceae</taxon>
        <taxon>Vanilloideae</taxon>
        <taxon>Vanilleae</taxon>
        <taxon>Vanilla</taxon>
    </lineage>
</organism>
<name>A0A835Q822_VANPL</name>
<comment type="caution">
    <text evidence="2">The sequence shown here is derived from an EMBL/GenBank/DDBJ whole genome shotgun (WGS) entry which is preliminary data.</text>
</comment>
<dbReference type="AlphaFoldDB" id="A0A835Q822"/>
<accession>A0A835Q822</accession>
<sequence length="467" mass="53408">MILCMVTGQGKVPNEKIKERDDIVDLRKREDDARTKSISEDRHSSKHKDDNWYQRDREDRQRFKLSHDDTHALREREDRPIAARGGRPIEEKALSGNGRRKEDLKGAVLDKDYHHKIEGDTMSSQREEKRLNAAEKSTRRERSRARIDRASGAFDGQQVKKEKNAENVRKAKEGEPVGQNTELSGKRKHEDHSTNSTEDQVKGPKLEWHLTCEMQWACIHYLASHLVIEHFIDPSAWKPLYAFRKETFVLDSCDFKLNRRGSVEQESNNRSAAGGKVVHGDAEQFEDPPLSAAKHREEDHASHAQSQESRRGRSKLERWSSHKERDYSTIDNTIQPPLLSGKLTSLKVRPLKQTRLKLPKLMALETIADALQVADKFVEERDRHLDTVAKLRMRSERFKPPMPGEKDKDIVVFHGEAAFHIAASEKDIKIERPARKGSGLVANKQPYSRRRLAVPGVAAASCSSVLK</sequence>
<evidence type="ECO:0000313" key="2">
    <source>
        <dbReference type="EMBL" id="KAG0465960.1"/>
    </source>
</evidence>
<dbReference type="InterPro" id="IPR044976">
    <property type="entry name" value="FIPS5/FIPS3-like"/>
</dbReference>
<dbReference type="PANTHER" id="PTHR36884:SF1">
    <property type="entry name" value="FIP1[V]-LIKE PROTEIN"/>
    <property type="match status" value="1"/>
</dbReference>
<dbReference type="OrthoDB" id="1706662at2759"/>
<gene>
    <name evidence="2" type="ORF">HPP92_020124</name>
</gene>
<feature type="region of interest" description="Disordered" evidence="1">
    <location>
        <begin position="1"/>
        <end position="201"/>
    </location>
</feature>
<dbReference type="GO" id="GO:0016607">
    <property type="term" value="C:nuclear speck"/>
    <property type="evidence" value="ECO:0007669"/>
    <property type="project" value="TreeGrafter"/>
</dbReference>
<dbReference type="GO" id="GO:0006397">
    <property type="term" value="P:mRNA processing"/>
    <property type="evidence" value="ECO:0007669"/>
    <property type="project" value="InterPro"/>
</dbReference>
<feature type="compositionally biased region" description="Basic and acidic residues" evidence="1">
    <location>
        <begin position="13"/>
        <end position="149"/>
    </location>
</feature>
<feature type="compositionally biased region" description="Basic and acidic residues" evidence="1">
    <location>
        <begin position="294"/>
        <end position="328"/>
    </location>
</feature>
<protein>
    <submittedName>
        <fullName evidence="2">Uncharacterized protein</fullName>
    </submittedName>
</protein>
<dbReference type="PANTHER" id="PTHR36884">
    <property type="entry name" value="FIP1[III]-LIKE PROTEIN"/>
    <property type="match status" value="1"/>
</dbReference>
<reference evidence="2 3" key="1">
    <citation type="journal article" date="2020" name="Nat. Food">
        <title>A phased Vanilla planifolia genome enables genetic improvement of flavour and production.</title>
        <authorList>
            <person name="Hasing T."/>
            <person name="Tang H."/>
            <person name="Brym M."/>
            <person name="Khazi F."/>
            <person name="Huang T."/>
            <person name="Chambers A.H."/>
        </authorList>
    </citation>
    <scope>NUCLEOTIDE SEQUENCE [LARGE SCALE GENOMIC DNA]</scope>
    <source>
        <tissue evidence="2">Leaf</tissue>
    </source>
</reference>
<feature type="compositionally biased region" description="Basic and acidic residues" evidence="1">
    <location>
        <begin position="158"/>
        <end position="175"/>
    </location>
</feature>
<proteinExistence type="predicted"/>
<feature type="compositionally biased region" description="Basic and acidic residues" evidence="1">
    <location>
        <begin position="184"/>
        <end position="201"/>
    </location>
</feature>
<dbReference type="EMBL" id="JADCNM010000010">
    <property type="protein sequence ID" value="KAG0465960.1"/>
    <property type="molecule type" value="Genomic_DNA"/>
</dbReference>
<dbReference type="GO" id="GO:0003723">
    <property type="term" value="F:RNA binding"/>
    <property type="evidence" value="ECO:0007669"/>
    <property type="project" value="TreeGrafter"/>
</dbReference>
<feature type="region of interest" description="Disordered" evidence="1">
    <location>
        <begin position="262"/>
        <end position="334"/>
    </location>
</feature>